<reference evidence="1 2" key="1">
    <citation type="submission" date="2016-11" db="EMBL/GenBank/DDBJ databases">
        <authorList>
            <person name="Jaros S."/>
            <person name="Januszkiewicz K."/>
            <person name="Wedrychowicz H."/>
        </authorList>
    </citation>
    <scope>NUCLEOTIDE SEQUENCE [LARGE SCALE GENOMIC DNA]</scope>
    <source>
        <strain evidence="1 2">GAS242</strain>
    </source>
</reference>
<organism evidence="1 2">
    <name type="scientific">Bradyrhizobium erythrophlei</name>
    <dbReference type="NCBI Taxonomy" id="1437360"/>
    <lineage>
        <taxon>Bacteria</taxon>
        <taxon>Pseudomonadati</taxon>
        <taxon>Pseudomonadota</taxon>
        <taxon>Alphaproteobacteria</taxon>
        <taxon>Hyphomicrobiales</taxon>
        <taxon>Nitrobacteraceae</taxon>
        <taxon>Bradyrhizobium</taxon>
    </lineage>
</organism>
<name>A0A1M5TA25_9BRAD</name>
<evidence type="ECO:0000313" key="1">
    <source>
        <dbReference type="EMBL" id="SHH47564.1"/>
    </source>
</evidence>
<dbReference type="Proteomes" id="UP000190675">
    <property type="component" value="Chromosome I"/>
</dbReference>
<dbReference type="RefSeq" id="WP_154073670.1">
    <property type="nucleotide sequence ID" value="NZ_LT670818.1"/>
</dbReference>
<proteinExistence type="predicted"/>
<dbReference type="EMBL" id="LT670818">
    <property type="protein sequence ID" value="SHH47564.1"/>
    <property type="molecule type" value="Genomic_DNA"/>
</dbReference>
<protein>
    <submittedName>
        <fullName evidence="1">Uncharacterized protein</fullName>
    </submittedName>
</protein>
<gene>
    <name evidence="1" type="ORF">SAMN05444169_7639</name>
</gene>
<evidence type="ECO:0000313" key="2">
    <source>
        <dbReference type="Proteomes" id="UP000190675"/>
    </source>
</evidence>
<sequence length="55" mass="6679">MQHQTEYKFPSHLDNLLSREYEKTDRPDRYIQQRVPMTSYMAETVAELAGFKQYH</sequence>
<dbReference type="AlphaFoldDB" id="A0A1M5TA25"/>
<accession>A0A1M5TA25</accession>